<evidence type="ECO:0000313" key="1">
    <source>
        <dbReference type="EMBL" id="OCT77651.1"/>
    </source>
</evidence>
<sequence length="92" mass="9927">MAKGLGYCCRKQLPMFPSSSMSIIVVMLDFLTTFTINIEANGTLGTTTSDSLLGFSMPVSDPCVCTQAASVPVSGETWQGLYECIKLAIHWL</sequence>
<accession>A0A974CSN4</accession>
<evidence type="ECO:0000313" key="2">
    <source>
        <dbReference type="Proteomes" id="UP000694892"/>
    </source>
</evidence>
<gene>
    <name evidence="1" type="ORF">XELAEV_18028743mg</name>
</gene>
<proteinExistence type="predicted"/>
<dbReference type="EMBL" id="CM004475">
    <property type="protein sequence ID" value="OCT77651.1"/>
    <property type="molecule type" value="Genomic_DNA"/>
</dbReference>
<name>A0A974CSN4_XENLA</name>
<dbReference type="Proteomes" id="UP000694892">
    <property type="component" value="Chromosome 5S"/>
</dbReference>
<protein>
    <submittedName>
        <fullName evidence="1">Uncharacterized protein</fullName>
    </submittedName>
</protein>
<reference evidence="2" key="1">
    <citation type="journal article" date="2016" name="Nature">
        <title>Genome evolution in the allotetraploid frog Xenopus laevis.</title>
        <authorList>
            <person name="Session A.M."/>
            <person name="Uno Y."/>
            <person name="Kwon T."/>
            <person name="Chapman J.A."/>
            <person name="Toyoda A."/>
            <person name="Takahashi S."/>
            <person name="Fukui A."/>
            <person name="Hikosaka A."/>
            <person name="Suzuki A."/>
            <person name="Kondo M."/>
            <person name="van Heeringen S.J."/>
            <person name="Quigley I."/>
            <person name="Heinz S."/>
            <person name="Ogino H."/>
            <person name="Ochi H."/>
            <person name="Hellsten U."/>
            <person name="Lyons J.B."/>
            <person name="Simakov O."/>
            <person name="Putnam N."/>
            <person name="Stites J."/>
            <person name="Kuroki Y."/>
            <person name="Tanaka T."/>
            <person name="Michiue T."/>
            <person name="Watanabe M."/>
            <person name="Bogdanovic O."/>
            <person name="Lister R."/>
            <person name="Georgiou G."/>
            <person name="Paranjpe S.S."/>
            <person name="van Kruijsbergen I."/>
            <person name="Shu S."/>
            <person name="Carlson J."/>
            <person name="Kinoshita T."/>
            <person name="Ohta Y."/>
            <person name="Mawaribuchi S."/>
            <person name="Jenkins J."/>
            <person name="Grimwood J."/>
            <person name="Schmutz J."/>
            <person name="Mitros T."/>
            <person name="Mozaffari S.V."/>
            <person name="Suzuki Y."/>
            <person name="Haramoto Y."/>
            <person name="Yamamoto T.S."/>
            <person name="Takagi C."/>
            <person name="Heald R."/>
            <person name="Miller K."/>
            <person name="Haudenschild C."/>
            <person name="Kitzman J."/>
            <person name="Nakayama T."/>
            <person name="Izutsu Y."/>
            <person name="Robert J."/>
            <person name="Fortriede J."/>
            <person name="Burns K."/>
            <person name="Lotay V."/>
            <person name="Karimi K."/>
            <person name="Yasuoka Y."/>
            <person name="Dichmann D.S."/>
            <person name="Flajnik M.F."/>
            <person name="Houston D.W."/>
            <person name="Shendure J."/>
            <person name="DuPasquier L."/>
            <person name="Vize P.D."/>
            <person name="Zorn A.M."/>
            <person name="Ito M."/>
            <person name="Marcotte E.M."/>
            <person name="Wallingford J.B."/>
            <person name="Ito Y."/>
            <person name="Asashima M."/>
            <person name="Ueno N."/>
            <person name="Matsuda Y."/>
            <person name="Veenstra G.J."/>
            <person name="Fujiyama A."/>
            <person name="Harland R.M."/>
            <person name="Taira M."/>
            <person name="Rokhsar D.S."/>
        </authorList>
    </citation>
    <scope>NUCLEOTIDE SEQUENCE [LARGE SCALE GENOMIC DNA]</scope>
    <source>
        <strain evidence="2">J</strain>
    </source>
</reference>
<dbReference type="AlphaFoldDB" id="A0A974CSN4"/>
<organism evidence="1 2">
    <name type="scientific">Xenopus laevis</name>
    <name type="common">African clawed frog</name>
    <dbReference type="NCBI Taxonomy" id="8355"/>
    <lineage>
        <taxon>Eukaryota</taxon>
        <taxon>Metazoa</taxon>
        <taxon>Chordata</taxon>
        <taxon>Craniata</taxon>
        <taxon>Vertebrata</taxon>
        <taxon>Euteleostomi</taxon>
        <taxon>Amphibia</taxon>
        <taxon>Batrachia</taxon>
        <taxon>Anura</taxon>
        <taxon>Pipoidea</taxon>
        <taxon>Pipidae</taxon>
        <taxon>Xenopodinae</taxon>
        <taxon>Xenopus</taxon>
        <taxon>Xenopus</taxon>
    </lineage>
</organism>